<evidence type="ECO:0000256" key="1">
    <source>
        <dbReference type="SAM" id="SignalP"/>
    </source>
</evidence>
<evidence type="ECO:0000313" key="3">
    <source>
        <dbReference type="EMBL" id="CAB96473.1"/>
    </source>
</evidence>
<dbReference type="InterPro" id="IPR009810">
    <property type="entry name" value="Nodulin_late_dom"/>
</dbReference>
<name>Q9LEF9_VICFA</name>
<proteinExistence type="evidence at transcript level"/>
<protein>
    <submittedName>
        <fullName evidence="3">Late nodulin</fullName>
    </submittedName>
</protein>
<dbReference type="EMBL" id="AJ243463">
    <property type="protein sequence ID" value="CAB96473.1"/>
    <property type="molecule type" value="mRNA"/>
</dbReference>
<evidence type="ECO:0000259" key="2">
    <source>
        <dbReference type="Pfam" id="PF07127"/>
    </source>
</evidence>
<keyword evidence="1" id="KW-0732">Signal</keyword>
<feature type="signal peptide" evidence="1">
    <location>
        <begin position="1"/>
        <end position="25"/>
    </location>
</feature>
<organism evidence="3">
    <name type="scientific">Vicia faba</name>
    <name type="common">Broad bean</name>
    <name type="synonym">Faba vulgaris</name>
    <dbReference type="NCBI Taxonomy" id="3906"/>
    <lineage>
        <taxon>Eukaryota</taxon>
        <taxon>Viridiplantae</taxon>
        <taxon>Streptophyta</taxon>
        <taxon>Embryophyta</taxon>
        <taxon>Tracheophyta</taxon>
        <taxon>Spermatophyta</taxon>
        <taxon>Magnoliopsida</taxon>
        <taxon>eudicotyledons</taxon>
        <taxon>Gunneridae</taxon>
        <taxon>Pentapetalae</taxon>
        <taxon>rosids</taxon>
        <taxon>fabids</taxon>
        <taxon>Fabales</taxon>
        <taxon>Fabaceae</taxon>
        <taxon>Papilionoideae</taxon>
        <taxon>50 kb inversion clade</taxon>
        <taxon>NPAAA clade</taxon>
        <taxon>Hologalegina</taxon>
        <taxon>IRL clade</taxon>
        <taxon>Fabeae</taxon>
        <taxon>Vicia</taxon>
    </lineage>
</organism>
<dbReference type="GO" id="GO:0046872">
    <property type="term" value="F:metal ion binding"/>
    <property type="evidence" value="ECO:0007669"/>
    <property type="project" value="InterPro"/>
</dbReference>
<gene>
    <name evidence="3" type="primary">nod-CCP2</name>
</gene>
<feature type="chain" id="PRO_5004328824" evidence="1">
    <location>
        <begin position="26"/>
        <end position="62"/>
    </location>
</feature>
<dbReference type="Pfam" id="PF07127">
    <property type="entry name" value="Nodulin_late"/>
    <property type="match status" value="1"/>
</dbReference>
<dbReference type="AlphaFoldDB" id="Q9LEF9"/>
<accession>Q9LEF9</accession>
<sequence length="62" mass="6982">MAKTLLFVYAFLFLSLFLLSKETDAQISCTKDKDCPDISHLKILIFKCINNICEAVKPDAAE</sequence>
<reference evidence="3" key="1">
    <citation type="journal article" date="2000" name="Plant Sci.">
        <title>A small gene family of broad bean codes for late nodulins containing conserved cysteine clusters.</title>
        <authorList>
            <person name="Fruehling M."/>
            <person name="Albus U."/>
            <person name="Hohnjec N."/>
            <person name="Geise G."/>
            <person name="Puehler A."/>
            <person name="Perlick A.M."/>
        </authorList>
    </citation>
    <scope>NUCLEOTIDE SEQUENCE</scope>
    <source>
        <tissue evidence="3">Root nodule</tissue>
    </source>
</reference>
<feature type="domain" description="Late nodulin" evidence="2">
    <location>
        <begin position="1"/>
        <end position="54"/>
    </location>
</feature>